<dbReference type="InterPro" id="IPR001254">
    <property type="entry name" value="Trypsin_dom"/>
</dbReference>
<proteinExistence type="inferred from homology"/>
<dbReference type="PANTHER" id="PTHR24276">
    <property type="entry name" value="POLYSERASE-RELATED"/>
    <property type="match status" value="1"/>
</dbReference>
<protein>
    <recommendedName>
        <fullName evidence="7">Peptidase S1 domain-containing protein</fullName>
    </recommendedName>
</protein>
<dbReference type="Proteomes" id="UP001168821">
    <property type="component" value="Unassembled WGS sequence"/>
</dbReference>
<comment type="similarity">
    <text evidence="1">Belongs to the peptidase S1 family.</text>
</comment>
<dbReference type="Pfam" id="PF00089">
    <property type="entry name" value="Trypsin"/>
    <property type="match status" value="1"/>
</dbReference>
<dbReference type="FunFam" id="2.40.10.10:FF:000068">
    <property type="entry name" value="transmembrane protease serine 2"/>
    <property type="match status" value="1"/>
</dbReference>
<evidence type="ECO:0000259" key="7">
    <source>
        <dbReference type="PROSITE" id="PS50240"/>
    </source>
</evidence>
<evidence type="ECO:0000256" key="3">
    <source>
        <dbReference type="ARBA" id="ARBA00022801"/>
    </source>
</evidence>
<evidence type="ECO:0000313" key="8">
    <source>
        <dbReference type="EMBL" id="KAJ3652365.1"/>
    </source>
</evidence>
<dbReference type="CDD" id="cd00190">
    <property type="entry name" value="Tryp_SPc"/>
    <property type="match status" value="1"/>
</dbReference>
<dbReference type="SUPFAM" id="SSF50494">
    <property type="entry name" value="Trypsin-like serine proteases"/>
    <property type="match status" value="1"/>
</dbReference>
<keyword evidence="5" id="KW-1015">Disulfide bond</keyword>
<dbReference type="EMBL" id="JALNTZ010000005">
    <property type="protein sequence ID" value="KAJ3652365.1"/>
    <property type="molecule type" value="Genomic_DNA"/>
</dbReference>
<keyword evidence="3" id="KW-0378">Hydrolase</keyword>
<dbReference type="Gene3D" id="2.40.10.10">
    <property type="entry name" value="Trypsin-like serine proteases"/>
    <property type="match status" value="1"/>
</dbReference>
<dbReference type="InterPro" id="IPR009003">
    <property type="entry name" value="Peptidase_S1_PA"/>
</dbReference>
<feature type="signal peptide" evidence="6">
    <location>
        <begin position="1"/>
        <end position="21"/>
    </location>
</feature>
<evidence type="ECO:0000313" key="9">
    <source>
        <dbReference type="Proteomes" id="UP001168821"/>
    </source>
</evidence>
<dbReference type="SMART" id="SM00020">
    <property type="entry name" value="Tryp_SPc"/>
    <property type="match status" value="1"/>
</dbReference>
<dbReference type="InterPro" id="IPR001314">
    <property type="entry name" value="Peptidase_S1A"/>
</dbReference>
<dbReference type="InterPro" id="IPR018114">
    <property type="entry name" value="TRYPSIN_HIS"/>
</dbReference>
<dbReference type="GO" id="GO:0006508">
    <property type="term" value="P:proteolysis"/>
    <property type="evidence" value="ECO:0007669"/>
    <property type="project" value="UniProtKB-KW"/>
</dbReference>
<evidence type="ECO:0000256" key="5">
    <source>
        <dbReference type="ARBA" id="ARBA00023157"/>
    </source>
</evidence>
<dbReference type="PROSITE" id="PS50240">
    <property type="entry name" value="TRYPSIN_DOM"/>
    <property type="match status" value="1"/>
</dbReference>
<dbReference type="PANTHER" id="PTHR24276:SF98">
    <property type="entry name" value="FI18310P1-RELATED"/>
    <property type="match status" value="1"/>
</dbReference>
<dbReference type="GO" id="GO:0004252">
    <property type="term" value="F:serine-type endopeptidase activity"/>
    <property type="evidence" value="ECO:0007669"/>
    <property type="project" value="InterPro"/>
</dbReference>
<keyword evidence="9" id="KW-1185">Reference proteome</keyword>
<gene>
    <name evidence="8" type="ORF">Zmor_018338</name>
</gene>
<keyword evidence="4" id="KW-0720">Serine protease</keyword>
<feature type="chain" id="PRO_5041400046" description="Peptidase S1 domain-containing protein" evidence="6">
    <location>
        <begin position="22"/>
        <end position="275"/>
    </location>
</feature>
<dbReference type="AlphaFoldDB" id="A0AA38I9Q8"/>
<keyword evidence="6" id="KW-0732">Signal</keyword>
<dbReference type="PRINTS" id="PR00722">
    <property type="entry name" value="CHYMOTRYPSIN"/>
</dbReference>
<organism evidence="8 9">
    <name type="scientific">Zophobas morio</name>
    <dbReference type="NCBI Taxonomy" id="2755281"/>
    <lineage>
        <taxon>Eukaryota</taxon>
        <taxon>Metazoa</taxon>
        <taxon>Ecdysozoa</taxon>
        <taxon>Arthropoda</taxon>
        <taxon>Hexapoda</taxon>
        <taxon>Insecta</taxon>
        <taxon>Pterygota</taxon>
        <taxon>Neoptera</taxon>
        <taxon>Endopterygota</taxon>
        <taxon>Coleoptera</taxon>
        <taxon>Polyphaga</taxon>
        <taxon>Cucujiformia</taxon>
        <taxon>Tenebrionidae</taxon>
        <taxon>Zophobas</taxon>
    </lineage>
</organism>
<evidence type="ECO:0000256" key="2">
    <source>
        <dbReference type="ARBA" id="ARBA00022670"/>
    </source>
</evidence>
<evidence type="ECO:0000256" key="4">
    <source>
        <dbReference type="ARBA" id="ARBA00022825"/>
    </source>
</evidence>
<feature type="domain" description="Peptidase S1" evidence="7">
    <location>
        <begin position="47"/>
        <end position="269"/>
    </location>
</feature>
<accession>A0AA38I9Q8</accession>
<sequence>MFSLTTSLFTLIAALFISAQAALCVEDTRTVAQNADKVLEQTERITVSLKKMDFFRQDYSHFCTGSILSKDWILTAGHCFTDKFGIATSRIVVDAGSVHLSNLNGSRYKIAEYVIHPNQSESILIYKHDLCLVKLEEPLKFTENIQPSHLGTIEDQKEVPVLGGGWGRVSQHGSLNRKLRFQNLKTMAYDECQRIHKKRKNIVDRVFHICGYGGIGKTLCFGDSGGPLVDPSTGYQVGVFSALEDCSGEYPVLFMRVETYLDWINDVTKLNLSLN</sequence>
<dbReference type="InterPro" id="IPR050430">
    <property type="entry name" value="Peptidase_S1"/>
</dbReference>
<comment type="caution">
    <text evidence="8">The sequence shown here is derived from an EMBL/GenBank/DDBJ whole genome shotgun (WGS) entry which is preliminary data.</text>
</comment>
<evidence type="ECO:0000256" key="6">
    <source>
        <dbReference type="SAM" id="SignalP"/>
    </source>
</evidence>
<evidence type="ECO:0000256" key="1">
    <source>
        <dbReference type="ARBA" id="ARBA00007664"/>
    </source>
</evidence>
<keyword evidence="2" id="KW-0645">Protease</keyword>
<dbReference type="InterPro" id="IPR043504">
    <property type="entry name" value="Peptidase_S1_PA_chymotrypsin"/>
</dbReference>
<reference evidence="8" key="1">
    <citation type="journal article" date="2023" name="G3 (Bethesda)">
        <title>Whole genome assemblies of Zophobas morio and Tenebrio molitor.</title>
        <authorList>
            <person name="Kaur S."/>
            <person name="Stinson S.A."/>
            <person name="diCenzo G.C."/>
        </authorList>
    </citation>
    <scope>NUCLEOTIDE SEQUENCE</scope>
    <source>
        <strain evidence="8">QUZm001</strain>
    </source>
</reference>
<dbReference type="PROSITE" id="PS00134">
    <property type="entry name" value="TRYPSIN_HIS"/>
    <property type="match status" value="1"/>
</dbReference>
<name>A0AA38I9Q8_9CUCU</name>